<accession>A0A3N4IFQ7</accession>
<dbReference type="InterPro" id="IPR036047">
    <property type="entry name" value="F-box-like_dom_sf"/>
</dbReference>
<evidence type="ECO:0000259" key="1">
    <source>
        <dbReference type="PROSITE" id="PS50181"/>
    </source>
</evidence>
<dbReference type="Proteomes" id="UP000275078">
    <property type="component" value="Unassembled WGS sequence"/>
</dbReference>
<reference evidence="2 3" key="1">
    <citation type="journal article" date="2018" name="Nat. Ecol. Evol.">
        <title>Pezizomycetes genomes reveal the molecular basis of ectomycorrhizal truffle lifestyle.</title>
        <authorList>
            <person name="Murat C."/>
            <person name="Payen T."/>
            <person name="Noel B."/>
            <person name="Kuo A."/>
            <person name="Morin E."/>
            <person name="Chen J."/>
            <person name="Kohler A."/>
            <person name="Krizsan K."/>
            <person name="Balestrini R."/>
            <person name="Da Silva C."/>
            <person name="Montanini B."/>
            <person name="Hainaut M."/>
            <person name="Levati E."/>
            <person name="Barry K.W."/>
            <person name="Belfiori B."/>
            <person name="Cichocki N."/>
            <person name="Clum A."/>
            <person name="Dockter R.B."/>
            <person name="Fauchery L."/>
            <person name="Guy J."/>
            <person name="Iotti M."/>
            <person name="Le Tacon F."/>
            <person name="Lindquist E.A."/>
            <person name="Lipzen A."/>
            <person name="Malagnac F."/>
            <person name="Mello A."/>
            <person name="Molinier V."/>
            <person name="Miyauchi S."/>
            <person name="Poulain J."/>
            <person name="Riccioni C."/>
            <person name="Rubini A."/>
            <person name="Sitrit Y."/>
            <person name="Splivallo R."/>
            <person name="Traeger S."/>
            <person name="Wang M."/>
            <person name="Zifcakova L."/>
            <person name="Wipf D."/>
            <person name="Zambonelli A."/>
            <person name="Paolocci F."/>
            <person name="Nowrousian M."/>
            <person name="Ottonello S."/>
            <person name="Baldrian P."/>
            <person name="Spatafora J.W."/>
            <person name="Henrissat B."/>
            <person name="Nagy L.G."/>
            <person name="Aury J.M."/>
            <person name="Wincker P."/>
            <person name="Grigoriev I.V."/>
            <person name="Bonfante P."/>
            <person name="Martin F.M."/>
        </authorList>
    </citation>
    <scope>NUCLEOTIDE SEQUENCE [LARGE SCALE GENOMIC DNA]</scope>
    <source>
        <strain evidence="2 3">RN42</strain>
    </source>
</reference>
<evidence type="ECO:0000313" key="3">
    <source>
        <dbReference type="Proteomes" id="UP000275078"/>
    </source>
</evidence>
<dbReference type="EMBL" id="ML119659">
    <property type="protein sequence ID" value="RPA84446.1"/>
    <property type="molecule type" value="Genomic_DNA"/>
</dbReference>
<dbReference type="InterPro" id="IPR001810">
    <property type="entry name" value="F-box_dom"/>
</dbReference>
<gene>
    <name evidence="2" type="ORF">BJ508DRAFT_38407</name>
</gene>
<sequence>MPQQTPTPPAPARLLLLPPELRLEIYSHCTAFTLLLLSQTCTALRAEINSVPDILLRSYGYAPSPPCPSPSGSAAGGIVTIKNIARIQTAEEAMVCEEVTGRFVESRVRYGTGCFVLVAGRKGRW</sequence>
<dbReference type="AlphaFoldDB" id="A0A3N4IFQ7"/>
<feature type="domain" description="F-box" evidence="1">
    <location>
        <begin position="11"/>
        <end position="59"/>
    </location>
</feature>
<name>A0A3N4IFQ7_ASCIM</name>
<organism evidence="2 3">
    <name type="scientific">Ascobolus immersus RN42</name>
    <dbReference type="NCBI Taxonomy" id="1160509"/>
    <lineage>
        <taxon>Eukaryota</taxon>
        <taxon>Fungi</taxon>
        <taxon>Dikarya</taxon>
        <taxon>Ascomycota</taxon>
        <taxon>Pezizomycotina</taxon>
        <taxon>Pezizomycetes</taxon>
        <taxon>Pezizales</taxon>
        <taxon>Ascobolaceae</taxon>
        <taxon>Ascobolus</taxon>
    </lineage>
</organism>
<evidence type="ECO:0000313" key="2">
    <source>
        <dbReference type="EMBL" id="RPA84446.1"/>
    </source>
</evidence>
<dbReference type="SUPFAM" id="SSF81383">
    <property type="entry name" value="F-box domain"/>
    <property type="match status" value="1"/>
</dbReference>
<keyword evidence="3" id="KW-1185">Reference proteome</keyword>
<proteinExistence type="predicted"/>
<dbReference type="Pfam" id="PF00646">
    <property type="entry name" value="F-box"/>
    <property type="match status" value="1"/>
</dbReference>
<dbReference type="PROSITE" id="PS50181">
    <property type="entry name" value="FBOX"/>
    <property type="match status" value="1"/>
</dbReference>
<protein>
    <recommendedName>
        <fullName evidence="1">F-box domain-containing protein</fullName>
    </recommendedName>
</protein>